<dbReference type="GO" id="GO:0051539">
    <property type="term" value="F:4 iron, 4 sulfur cluster binding"/>
    <property type="evidence" value="ECO:0007669"/>
    <property type="project" value="UniProtKB-UniRule"/>
</dbReference>
<accession>A0A1D2YT90</accession>
<dbReference type="InterPro" id="IPR012257">
    <property type="entry name" value="Glc_ox_4Fe-4S"/>
</dbReference>
<sequence length="444" mass="49854">MNPPEKNQNDVKHIQKLYDLTFEATNRCVQCGYCLAVCPTYETLGKESASPRGRVNLVRLASLGKIDLIKHLASPIDLCIGCRACEVACPVGVPYGHILDSAKEVIATKEEEKQKPALSYTVKKALLKHLFPYPKRLRTLGNMTWFYQKSCVYKIVRQTKVIEKISKPLAQLETALPLLESPVKRLKPSTVIPAKGDMKVRIAFFTGCVTDAMMHRINRLSIELLSLIGCEVVIPKEQNCCGALHIHQGMSSMAKDLAKKNIEAFEKSGATYYVNNAGGCGATLREYDQLLKDEEEWRERARNFVNKSKDISEIIVKYGPLPFKREWKGIITYQDSCHLRNVQGVYKEPRVLLQSIPGANYTEMEDSTKCCASGGIYNILHFNESMKILNNKMEKVKKSKATTIVTANPGCLLQLRQGVKKNNKASEIEVVHLVEVLARMCSIE</sequence>
<evidence type="ECO:0000256" key="2">
    <source>
        <dbReference type="ARBA" id="ARBA00022723"/>
    </source>
</evidence>
<keyword evidence="3" id="KW-0677">Repeat</keyword>
<dbReference type="InterPro" id="IPR017896">
    <property type="entry name" value="4Fe4S_Fe-S-bd"/>
</dbReference>
<dbReference type="GO" id="GO:0019154">
    <property type="term" value="F:glycolate dehydrogenase activity"/>
    <property type="evidence" value="ECO:0007669"/>
    <property type="project" value="UniProtKB-EC"/>
</dbReference>
<keyword evidence="9" id="KW-1185">Reference proteome</keyword>
<comment type="cofactor">
    <cofactor evidence="6">
        <name>[4Fe-4S] cluster</name>
        <dbReference type="ChEBI" id="CHEBI:49883"/>
    </cofactor>
    <text evidence="6">Binds 2 [4Fe-4S] clusters.</text>
</comment>
<dbReference type="Pfam" id="PF13183">
    <property type="entry name" value="Fer4_8"/>
    <property type="match status" value="1"/>
</dbReference>
<dbReference type="EC" id="1.1.99.14" evidence="6"/>
<protein>
    <recommendedName>
        <fullName evidence="6">Glycolate oxidase iron-sulfur subunit</fullName>
        <ecNumber evidence="6">1.1.99.14</ecNumber>
    </recommendedName>
</protein>
<reference evidence="8 9" key="1">
    <citation type="submission" date="2016-09" db="EMBL/GenBank/DDBJ databases">
        <title>Draft genome sequence for the type strain of Vulcanibacillus modesticaldus BR, a strictly anaerobic, moderately thermophilic, and nitrate-reducing bacterium from deep sea-hydrothermal vents of the Mid-Atlantic Ridge.</title>
        <authorList>
            <person name="Abin C.A."/>
            <person name="Hollibaugh J.T."/>
        </authorList>
    </citation>
    <scope>NUCLEOTIDE SEQUENCE [LARGE SCALE GENOMIC DNA]</scope>
    <source>
        <strain evidence="8 9">BR</strain>
    </source>
</reference>
<dbReference type="SUPFAM" id="SSF46548">
    <property type="entry name" value="alpha-helical ferredoxin"/>
    <property type="match status" value="1"/>
</dbReference>
<comment type="catalytic activity">
    <reaction evidence="6">
        <text>(R)-lactate + A = pyruvate + AH2</text>
        <dbReference type="Rhea" id="RHEA:15089"/>
        <dbReference type="ChEBI" id="CHEBI:13193"/>
        <dbReference type="ChEBI" id="CHEBI:15361"/>
        <dbReference type="ChEBI" id="CHEBI:16004"/>
        <dbReference type="ChEBI" id="CHEBI:17499"/>
    </reaction>
</comment>
<evidence type="ECO:0000256" key="1">
    <source>
        <dbReference type="ARBA" id="ARBA00022485"/>
    </source>
</evidence>
<dbReference type="EMBL" id="MIJF01000046">
    <property type="protein sequence ID" value="OEF98924.1"/>
    <property type="molecule type" value="Genomic_DNA"/>
</dbReference>
<evidence type="ECO:0000256" key="5">
    <source>
        <dbReference type="ARBA" id="ARBA00023014"/>
    </source>
</evidence>
<dbReference type="STRING" id="337097.BHF71_03090"/>
<feature type="domain" description="4Fe-4S ferredoxin-type" evidence="7">
    <location>
        <begin position="18"/>
        <end position="49"/>
    </location>
</feature>
<comment type="function">
    <text evidence="6">Component of a complex that catalyzes the oxidation of glycolate to glyoxylate.</text>
</comment>
<keyword evidence="5 6" id="KW-0411">Iron-sulfur</keyword>
<dbReference type="OrthoDB" id="9770306at2"/>
<dbReference type="Proteomes" id="UP000243739">
    <property type="component" value="Unassembled WGS sequence"/>
</dbReference>
<dbReference type="Pfam" id="PF02754">
    <property type="entry name" value="CCG"/>
    <property type="match status" value="2"/>
</dbReference>
<evidence type="ECO:0000313" key="9">
    <source>
        <dbReference type="Proteomes" id="UP000243739"/>
    </source>
</evidence>
<feature type="domain" description="4Fe-4S ferredoxin-type" evidence="7">
    <location>
        <begin position="69"/>
        <end position="101"/>
    </location>
</feature>
<evidence type="ECO:0000256" key="3">
    <source>
        <dbReference type="ARBA" id="ARBA00022737"/>
    </source>
</evidence>
<comment type="caution">
    <text evidence="8">The sequence shown here is derived from an EMBL/GenBank/DDBJ whole genome shotgun (WGS) entry which is preliminary data.</text>
</comment>
<dbReference type="PROSITE" id="PS00198">
    <property type="entry name" value="4FE4S_FER_1"/>
    <property type="match status" value="1"/>
</dbReference>
<dbReference type="InterPro" id="IPR009051">
    <property type="entry name" value="Helical_ferredxn"/>
</dbReference>
<dbReference type="PANTHER" id="PTHR32479">
    <property type="entry name" value="GLYCOLATE OXIDASE IRON-SULFUR SUBUNIT"/>
    <property type="match status" value="1"/>
</dbReference>
<evidence type="ECO:0000259" key="7">
    <source>
        <dbReference type="PROSITE" id="PS51379"/>
    </source>
</evidence>
<keyword evidence="2 6" id="KW-0479">Metal-binding</keyword>
<keyword evidence="6" id="KW-0249">Electron transport</keyword>
<dbReference type="InterPro" id="IPR004017">
    <property type="entry name" value="Cys_rich_dom"/>
</dbReference>
<comment type="catalytic activity">
    <reaction evidence="6">
        <text>glycolate + A = glyoxylate + AH2</text>
        <dbReference type="Rhea" id="RHEA:21264"/>
        <dbReference type="ChEBI" id="CHEBI:13193"/>
        <dbReference type="ChEBI" id="CHEBI:17499"/>
        <dbReference type="ChEBI" id="CHEBI:29805"/>
        <dbReference type="ChEBI" id="CHEBI:36655"/>
        <dbReference type="EC" id="1.1.99.14"/>
    </reaction>
</comment>
<keyword evidence="6" id="KW-0813">Transport</keyword>
<keyword evidence="1 6" id="KW-0004">4Fe-4S</keyword>
<dbReference type="PANTHER" id="PTHR32479:SF17">
    <property type="entry name" value="GLYCOLATE OXIDASE IRON-SULFUR SUBUNIT"/>
    <property type="match status" value="1"/>
</dbReference>
<dbReference type="Gene3D" id="1.10.1060.10">
    <property type="entry name" value="Alpha-helical ferredoxin"/>
    <property type="match status" value="1"/>
</dbReference>
<gene>
    <name evidence="8" type="ORF">BHF71_03090</name>
</gene>
<keyword evidence="4 6" id="KW-0408">Iron</keyword>
<dbReference type="RefSeq" id="WP_069657260.1">
    <property type="nucleotide sequence ID" value="NZ_MIJF01000046.1"/>
</dbReference>
<evidence type="ECO:0000256" key="6">
    <source>
        <dbReference type="PIRNR" id="PIRNR000139"/>
    </source>
</evidence>
<dbReference type="PROSITE" id="PS51379">
    <property type="entry name" value="4FE4S_FER_2"/>
    <property type="match status" value="2"/>
</dbReference>
<proteinExistence type="predicted"/>
<dbReference type="AlphaFoldDB" id="A0A1D2YT90"/>
<evidence type="ECO:0000256" key="4">
    <source>
        <dbReference type="ARBA" id="ARBA00023004"/>
    </source>
</evidence>
<dbReference type="GO" id="GO:0046872">
    <property type="term" value="F:metal ion binding"/>
    <property type="evidence" value="ECO:0007669"/>
    <property type="project" value="UniProtKB-UniRule"/>
</dbReference>
<dbReference type="InterPro" id="IPR017900">
    <property type="entry name" value="4Fe4S_Fe_S_CS"/>
</dbReference>
<dbReference type="PIRSF" id="PIRSF000139">
    <property type="entry name" value="Glc_ox_4Fe-4S"/>
    <property type="match status" value="1"/>
</dbReference>
<organism evidence="8 9">
    <name type="scientific">Vulcanibacillus modesticaldus</name>
    <dbReference type="NCBI Taxonomy" id="337097"/>
    <lineage>
        <taxon>Bacteria</taxon>
        <taxon>Bacillati</taxon>
        <taxon>Bacillota</taxon>
        <taxon>Bacilli</taxon>
        <taxon>Bacillales</taxon>
        <taxon>Bacillaceae</taxon>
        <taxon>Vulcanibacillus</taxon>
    </lineage>
</organism>
<name>A0A1D2YT90_9BACI</name>
<evidence type="ECO:0000313" key="8">
    <source>
        <dbReference type="EMBL" id="OEF98924.1"/>
    </source>
</evidence>